<name>M4R1T2_9CAUD</name>
<dbReference type="GeneID" id="15011112"/>
<accession>M4R1T2</accession>
<gene>
    <name evidence="1" type="ORF">SWZG_00201</name>
</gene>
<reference evidence="1 2" key="1">
    <citation type="submission" date="2010-10" db="EMBL/GenBank/DDBJ databases">
        <title>The Genome Sequence of Synechococcus phage S-SKS1.</title>
        <authorList>
            <consortium name="The Broad Institute Genome Sequencing Platform"/>
            <person name="Henn M.R."/>
            <person name="Clokie M."/>
            <person name="Levin J."/>
            <person name="Malboeuf C."/>
            <person name="Casali M."/>
            <person name="Russ C."/>
            <person name="Lennon N."/>
            <person name="Chapman S.B."/>
            <person name="Erlich R."/>
            <person name="Young S.K."/>
            <person name="Yandava C."/>
            <person name="Zeng Q."/>
            <person name="Alvarado L."/>
            <person name="Anderson S."/>
            <person name="Berlin A."/>
            <person name="Chen Z."/>
            <person name="Freedman E."/>
            <person name="Gellesch M."/>
            <person name="Goldberg J."/>
            <person name="Green L."/>
            <person name="Griggs A."/>
            <person name="Gujja S."/>
            <person name="Heilman E.R."/>
            <person name="Heiman D."/>
            <person name="Hollinger A."/>
            <person name="Howarth C."/>
            <person name="Larson L."/>
            <person name="Mehta T."/>
            <person name="Pearson M."/>
            <person name="Roberts A."/>
            <person name="Ryan E."/>
            <person name="Saif S."/>
            <person name="Shea T."/>
            <person name="Shenoy N."/>
            <person name="Sisk P."/>
            <person name="Stolte C."/>
            <person name="Sykes S."/>
            <person name="White J."/>
            <person name="Haas B."/>
            <person name="Nusbaum C."/>
            <person name="Birren B."/>
        </authorList>
    </citation>
    <scope>NUCLEOTIDE SEQUENCE [LARGE SCALE GENOMIC DNA]</scope>
</reference>
<dbReference type="Proteomes" id="UP000201252">
    <property type="component" value="Segment"/>
</dbReference>
<keyword evidence="2" id="KW-1185">Reference proteome</keyword>
<proteinExistence type="predicted"/>
<dbReference type="KEGG" id="vg:15011112"/>
<organism evidence="1 2">
    <name type="scientific">Synechococcus phage S-SKS1</name>
    <dbReference type="NCBI Taxonomy" id="754042"/>
    <lineage>
        <taxon>Viruses</taxon>
        <taxon>Duplodnaviria</taxon>
        <taxon>Heunggongvirae</taxon>
        <taxon>Uroviricota</taxon>
        <taxon>Caudoviricetes</taxon>
        <taxon>Llyrvirus</taxon>
        <taxon>Llyrvirus SSKS1</taxon>
    </lineage>
</organism>
<evidence type="ECO:0000313" key="2">
    <source>
        <dbReference type="Proteomes" id="UP000201252"/>
    </source>
</evidence>
<dbReference type="RefSeq" id="YP_007674559.1">
    <property type="nucleotide sequence ID" value="NC_020851.1"/>
</dbReference>
<dbReference type="EMBL" id="HQ633071">
    <property type="protein sequence ID" value="AGH31707.1"/>
    <property type="molecule type" value="Genomic_DNA"/>
</dbReference>
<sequence length="96" mass="11306">MVCNFENIRSSYDVHDLRSAYDKGRGDQMEECLRWLDQQDEGGMGEFRDLMWKGMRGPKEPIPLFLQLSDAVYFEEWGKVAKLAKKLKKEQQEENS</sequence>
<protein>
    <submittedName>
        <fullName evidence="1">Uncharacterized protein</fullName>
    </submittedName>
</protein>
<evidence type="ECO:0000313" key="1">
    <source>
        <dbReference type="EMBL" id="AGH31707.1"/>
    </source>
</evidence>